<dbReference type="EMBL" id="LUEZ02000049">
    <property type="protein sequence ID" value="RDB22529.1"/>
    <property type="molecule type" value="Genomic_DNA"/>
</dbReference>
<keyword evidence="2" id="KW-1185">Reference proteome</keyword>
<evidence type="ECO:0000313" key="1">
    <source>
        <dbReference type="EMBL" id="RDB22529.1"/>
    </source>
</evidence>
<dbReference type="AlphaFoldDB" id="A0A369JJZ6"/>
<dbReference type="Proteomes" id="UP000076154">
    <property type="component" value="Unassembled WGS sequence"/>
</dbReference>
<gene>
    <name evidence="1" type="ORF">Hypma_009993</name>
</gene>
<comment type="caution">
    <text evidence="1">The sequence shown here is derived from an EMBL/GenBank/DDBJ whole genome shotgun (WGS) entry which is preliminary data.</text>
</comment>
<organism evidence="1 2">
    <name type="scientific">Hypsizygus marmoreus</name>
    <name type="common">White beech mushroom</name>
    <name type="synonym">Agaricus marmoreus</name>
    <dbReference type="NCBI Taxonomy" id="39966"/>
    <lineage>
        <taxon>Eukaryota</taxon>
        <taxon>Fungi</taxon>
        <taxon>Dikarya</taxon>
        <taxon>Basidiomycota</taxon>
        <taxon>Agaricomycotina</taxon>
        <taxon>Agaricomycetes</taxon>
        <taxon>Agaricomycetidae</taxon>
        <taxon>Agaricales</taxon>
        <taxon>Tricholomatineae</taxon>
        <taxon>Lyophyllaceae</taxon>
        <taxon>Hypsizygus</taxon>
    </lineage>
</organism>
<protein>
    <submittedName>
        <fullName evidence="1">Uncharacterized protein</fullName>
    </submittedName>
</protein>
<reference evidence="1" key="1">
    <citation type="submission" date="2018-04" db="EMBL/GenBank/DDBJ databases">
        <title>Whole genome sequencing of Hypsizygus marmoreus.</title>
        <authorList>
            <person name="Choi I.-G."/>
            <person name="Min B."/>
            <person name="Kim J.-G."/>
            <person name="Kim S."/>
            <person name="Oh Y.-L."/>
            <person name="Kong W.-S."/>
            <person name="Park H."/>
            <person name="Jeong J."/>
            <person name="Song E.-S."/>
        </authorList>
    </citation>
    <scope>NUCLEOTIDE SEQUENCE [LARGE SCALE GENOMIC DNA]</scope>
    <source>
        <strain evidence="1">51987-8</strain>
    </source>
</reference>
<dbReference type="InParanoid" id="A0A369JJZ6"/>
<proteinExistence type="predicted"/>
<evidence type="ECO:0000313" key="2">
    <source>
        <dbReference type="Proteomes" id="UP000076154"/>
    </source>
</evidence>
<accession>A0A369JJZ6</accession>
<dbReference type="OrthoDB" id="2682201at2759"/>
<name>A0A369JJZ6_HYPMA</name>
<sequence>MNSPPFPKITRSWRLFLESEQKENGKTATRSLPIDEQQAMDRLTDDILSEMLLFFSTIEVVAFGQTSQYHQVLCLNHTSRRVYRLLFIHLGRDTDLVVAILRRTRSVIGGSVAMQCGDNSAMWRTENLNIVAPLGALRLWAWLMFVLGYRRADSSVVRGPAINAHCLFQREGRSVTVTESSVPHILPVILSAPCTCAMTYVSTSSIVALYPRMSFDGKCVSRTEMPKELAFIDHRSRGVVFHESTSSWTEPC</sequence>